<dbReference type="SUPFAM" id="SSF55469">
    <property type="entry name" value="FMN-dependent nitroreductase-like"/>
    <property type="match status" value="1"/>
</dbReference>
<dbReference type="Gene3D" id="3.40.109.10">
    <property type="entry name" value="NADH Oxidase"/>
    <property type="match status" value="1"/>
</dbReference>
<sequence>MKRRHFLSLIGGGTIVAVSAATGVIATRKTQTALLPWDAAGTQYSDPRKRALSWAILAPNPHNRQPWMVDLSEPDQATLYVDTNRMLPHTDPFNRQITIGLGCFIEMARLAASHDGIRMTAQLFPDGSDAAALDGRPVAILKFEGTAPKDPLFAYALNRRSHKVPFDTSKAVPPVALQTVLDAAVQTQVNGSVLSRHVQALRTLTHEALRIEVETPRTYVESVDLFRIGAKAVDASPDGIDFTGPVFELLGAAGMMEREALLDTSSASYKEGMKAIFANTDTAMGHLWQVTPANTRLDQITAGRDWLRINLAATSQGLAIQPLSQALQEYPEMKGIYDDIHMQFAPDGGTVQMLARIGYAASIAPSPRWPLEAKLI</sequence>
<dbReference type="Proteomes" id="UP000199239">
    <property type="component" value="Unassembled WGS sequence"/>
</dbReference>
<gene>
    <name evidence="2" type="ORF">SAMN04488040_2002</name>
</gene>
<dbReference type="RefSeq" id="WP_093916228.1">
    <property type="nucleotide sequence ID" value="NZ_FPAJ01000003.1"/>
</dbReference>
<protein>
    <recommendedName>
        <fullName evidence="4">Nitroreductase family protein</fullName>
    </recommendedName>
</protein>
<reference evidence="3" key="1">
    <citation type="submission" date="2016-10" db="EMBL/GenBank/DDBJ databases">
        <authorList>
            <person name="Varghese N."/>
            <person name="Submissions S."/>
        </authorList>
    </citation>
    <scope>NUCLEOTIDE SEQUENCE [LARGE SCALE GENOMIC DNA]</scope>
    <source>
        <strain evidence="3">DSM 23422</strain>
    </source>
</reference>
<keyword evidence="3" id="KW-1185">Reference proteome</keyword>
<evidence type="ECO:0000313" key="2">
    <source>
        <dbReference type="EMBL" id="SFS83348.1"/>
    </source>
</evidence>
<evidence type="ECO:0008006" key="4">
    <source>
        <dbReference type="Google" id="ProtNLM"/>
    </source>
</evidence>
<evidence type="ECO:0000256" key="1">
    <source>
        <dbReference type="SAM" id="SignalP"/>
    </source>
</evidence>
<dbReference type="OrthoDB" id="8156917at2"/>
<dbReference type="GO" id="GO:0016491">
    <property type="term" value="F:oxidoreductase activity"/>
    <property type="evidence" value="ECO:0007669"/>
    <property type="project" value="InterPro"/>
</dbReference>
<dbReference type="NCBIfam" id="NF047509">
    <property type="entry name" value="Rv3131_FMN_oxido"/>
    <property type="match status" value="1"/>
</dbReference>
<feature type="chain" id="PRO_5011791373" description="Nitroreductase family protein" evidence="1">
    <location>
        <begin position="21"/>
        <end position="376"/>
    </location>
</feature>
<dbReference type="AlphaFoldDB" id="A0A1I6T2S8"/>
<dbReference type="InterPro" id="IPR000415">
    <property type="entry name" value="Nitroreductase-like"/>
</dbReference>
<organism evidence="2 3">
    <name type="scientific">Sulfitobacter marinus</name>
    <dbReference type="NCBI Taxonomy" id="394264"/>
    <lineage>
        <taxon>Bacteria</taxon>
        <taxon>Pseudomonadati</taxon>
        <taxon>Pseudomonadota</taxon>
        <taxon>Alphaproteobacteria</taxon>
        <taxon>Rhodobacterales</taxon>
        <taxon>Roseobacteraceae</taxon>
        <taxon>Sulfitobacter</taxon>
    </lineage>
</organism>
<name>A0A1I6T2S8_9RHOB</name>
<accession>A0A1I6T2S8</accession>
<dbReference type="STRING" id="394264.SAMN04488040_2002"/>
<dbReference type="EMBL" id="FPAJ01000003">
    <property type="protein sequence ID" value="SFS83348.1"/>
    <property type="molecule type" value="Genomic_DNA"/>
</dbReference>
<evidence type="ECO:0000313" key="3">
    <source>
        <dbReference type="Proteomes" id="UP000199239"/>
    </source>
</evidence>
<proteinExistence type="predicted"/>
<keyword evidence="1" id="KW-0732">Signal</keyword>
<feature type="signal peptide" evidence="1">
    <location>
        <begin position="1"/>
        <end position="20"/>
    </location>
</feature>